<dbReference type="RefSeq" id="WP_191818147.1">
    <property type="nucleotide sequence ID" value="NZ_JACYFT010000001.1"/>
</dbReference>
<reference evidence="3" key="1">
    <citation type="submission" date="2020-09" db="EMBL/GenBank/DDBJ databases">
        <title>Genome seq and assembly of Limnohabitants sp.</title>
        <authorList>
            <person name="Chhetri G."/>
        </authorList>
    </citation>
    <scope>NUCLEOTIDE SEQUENCE</scope>
    <source>
        <strain evidence="3">JUR4</strain>
    </source>
</reference>
<dbReference type="GO" id="GO:0006508">
    <property type="term" value="P:proteolysis"/>
    <property type="evidence" value="ECO:0007669"/>
    <property type="project" value="InterPro"/>
</dbReference>
<dbReference type="InterPro" id="IPR024079">
    <property type="entry name" value="MetalloPept_cat_dom_sf"/>
</dbReference>
<protein>
    <submittedName>
        <fullName evidence="3">Ig-like domain-containing protein</fullName>
    </submittedName>
</protein>
<dbReference type="InterPro" id="IPR032812">
    <property type="entry name" value="SbsA_Ig"/>
</dbReference>
<dbReference type="GO" id="GO:0008270">
    <property type="term" value="F:zinc ion binding"/>
    <property type="evidence" value="ECO:0007669"/>
    <property type="project" value="InterPro"/>
</dbReference>
<evidence type="ECO:0000256" key="1">
    <source>
        <dbReference type="ARBA" id="ARBA00022729"/>
    </source>
</evidence>
<evidence type="ECO:0000313" key="4">
    <source>
        <dbReference type="Proteomes" id="UP000647424"/>
    </source>
</evidence>
<accession>A0A927FE28</accession>
<feature type="domain" description="Peptidase metallopeptidase" evidence="2">
    <location>
        <begin position="210"/>
        <end position="397"/>
    </location>
</feature>
<dbReference type="GO" id="GO:0008237">
    <property type="term" value="F:metallopeptidase activity"/>
    <property type="evidence" value="ECO:0007669"/>
    <property type="project" value="InterPro"/>
</dbReference>
<dbReference type="AlphaFoldDB" id="A0A927FE28"/>
<dbReference type="Proteomes" id="UP000647424">
    <property type="component" value="Unassembled WGS sequence"/>
</dbReference>
<dbReference type="CDD" id="cd04277">
    <property type="entry name" value="ZnMc_serralysin_like"/>
    <property type="match status" value="1"/>
</dbReference>
<name>A0A927FE28_9BURK</name>
<dbReference type="SUPFAM" id="SSF55486">
    <property type="entry name" value="Metalloproteases ('zincins'), catalytic domain"/>
    <property type="match status" value="1"/>
</dbReference>
<organism evidence="3 4">
    <name type="scientific">Limnohabitans radicicola</name>
    <dbReference type="NCBI Taxonomy" id="2771427"/>
    <lineage>
        <taxon>Bacteria</taxon>
        <taxon>Pseudomonadati</taxon>
        <taxon>Pseudomonadota</taxon>
        <taxon>Betaproteobacteria</taxon>
        <taxon>Burkholderiales</taxon>
        <taxon>Comamonadaceae</taxon>
        <taxon>Limnohabitans</taxon>
    </lineage>
</organism>
<comment type="caution">
    <text evidence="3">The sequence shown here is derived from an EMBL/GenBank/DDBJ whole genome shotgun (WGS) entry which is preliminary data.</text>
</comment>
<dbReference type="SUPFAM" id="SSF51120">
    <property type="entry name" value="beta-Roll"/>
    <property type="match status" value="2"/>
</dbReference>
<dbReference type="InterPro" id="IPR006026">
    <property type="entry name" value="Peptidase_Metallo"/>
</dbReference>
<gene>
    <name evidence="3" type="ORF">IC609_03990</name>
</gene>
<dbReference type="InterPro" id="IPR011049">
    <property type="entry name" value="Serralysin-like_metalloprot_C"/>
</dbReference>
<sequence length="872" mass="93939">MSKDLTLTKSNDKLTITDDGDYQWFTVFAQEGDDEIILQKSNVSVNPGQGNDRIVNETNQPWPTVVYWDSPNGIQADLQTGVVQDGWGTTDTLVNIHNLHTSGRNGDVILGSSTEDYIWLNGFWQKGTSLIDGRGGNDTVTSNAPLSSYELQVSADAKEIRLTKNGYTATLLNIEAINLWDGQAGITTHYQAVDLIDQSKVGPAVLLTSGQKGWANQVGQPVSLSYSFMSGLPSYGGGQGGTGFEPPTESYKQAVRAILQELQTQTGLQFTEVADNGDSYGQLRFGTNQQSATKGYSYTPGSSITDERLGDVWMDKDTLSSIAPGQEGWQALLHEIAHALGLSHPRQAGDGTTGPVLIDAWNNNAYTVMSSANASPDLWQSWYAPYDMQALQYLYGVGSGTLPVQDNFYQLRNADGKFLQTLTDAGGNDTLDASALSLGAILDLRPGHFMSAGIDSSGAASWNNIFTGYNTLIERLYDTPHDDVIWGNTLDNTIHWSGGNDVIDGQAGIDTLVIDGPRSQFDLGYSDYTNQFQLSDLQGQLGSVSLNSIEKIIFRDSAVTLGATSANAISESTTSTPPALFFDRTVPFLQSIGTATSNNRILPEAQLTLLLNEAIQPGNGQIKLTNVGKGTTETFSGTSKNLIIQGNKLSLSGERPLQINTTYKIEFDSTAITDMAGNPLTTTPAQTFRVGNPDGLYQFFVVAFGAAPGGVYMDQLSEAYNYGLSIKTIVNIFTTKTQFTDTYATSLTHAQLANKLVNNIVKTSASAQDKTNAIKDITDALDYGMTVGDVIYTVFGNLANQSISDPHWGGTALQFQKQTSVAKYLTEVMDYRTSELPILQSVLSGITPQTDVSTSDNIVNLIGIALYGSGHT</sequence>
<dbReference type="Gene3D" id="3.40.390.10">
    <property type="entry name" value="Collagenase (Catalytic Domain)"/>
    <property type="match status" value="1"/>
</dbReference>
<evidence type="ECO:0000259" key="2">
    <source>
        <dbReference type="SMART" id="SM00235"/>
    </source>
</evidence>
<proteinExistence type="predicted"/>
<keyword evidence="4" id="KW-1185">Reference proteome</keyword>
<dbReference type="Gene3D" id="2.150.10.10">
    <property type="entry name" value="Serralysin-like metalloprotease, C-terminal"/>
    <property type="match status" value="1"/>
</dbReference>
<evidence type="ECO:0000313" key="3">
    <source>
        <dbReference type="EMBL" id="MBD8049695.1"/>
    </source>
</evidence>
<keyword evidence="1" id="KW-0732">Signal</keyword>
<dbReference type="EMBL" id="JACYFT010000001">
    <property type="protein sequence ID" value="MBD8049695.1"/>
    <property type="molecule type" value="Genomic_DNA"/>
</dbReference>
<dbReference type="SMART" id="SM00235">
    <property type="entry name" value="ZnMc"/>
    <property type="match status" value="1"/>
</dbReference>
<dbReference type="Pfam" id="PF13205">
    <property type="entry name" value="Big_5"/>
    <property type="match status" value="1"/>
</dbReference>
<dbReference type="InterPro" id="IPR034033">
    <property type="entry name" value="Serralysin-like"/>
</dbReference>